<evidence type="ECO:0000313" key="13">
    <source>
        <dbReference type="EMBL" id="AGB49909.1"/>
    </source>
</evidence>
<keyword evidence="4 11" id="KW-0808">Transferase</keyword>
<dbReference type="Proteomes" id="UP000010866">
    <property type="component" value="Chromosome"/>
</dbReference>
<comment type="similarity">
    <text evidence="1 11">Belongs to the thymidylate kinase family.</text>
</comment>
<evidence type="ECO:0000256" key="1">
    <source>
        <dbReference type="ARBA" id="ARBA00009776"/>
    </source>
</evidence>
<evidence type="ECO:0000256" key="5">
    <source>
        <dbReference type="ARBA" id="ARBA00022727"/>
    </source>
</evidence>
<dbReference type="GeneID" id="14406233"/>
<accession>L0L0X9</accession>
<proteinExistence type="inferred from homology"/>
<keyword evidence="14" id="KW-1185">Reference proteome</keyword>
<evidence type="ECO:0000256" key="7">
    <source>
        <dbReference type="ARBA" id="ARBA00022777"/>
    </source>
</evidence>
<dbReference type="GO" id="GO:0004798">
    <property type="term" value="F:dTMP kinase activity"/>
    <property type="evidence" value="ECO:0007669"/>
    <property type="project" value="UniProtKB-UniRule"/>
</dbReference>
<keyword evidence="8 11" id="KW-0067">ATP-binding</keyword>
<dbReference type="EC" id="2.7.4.9" evidence="2 11"/>
<dbReference type="GO" id="GO:0005524">
    <property type="term" value="F:ATP binding"/>
    <property type="evidence" value="ECO:0007669"/>
    <property type="project" value="UniProtKB-UniRule"/>
</dbReference>
<dbReference type="RefSeq" id="WP_015325074.1">
    <property type="nucleotide sequence ID" value="NC_019977.1"/>
</dbReference>
<dbReference type="PANTHER" id="PTHR10344:SF4">
    <property type="entry name" value="UMP-CMP KINASE 2, MITOCHONDRIAL"/>
    <property type="match status" value="1"/>
</dbReference>
<dbReference type="HAMAP" id="MF_00165">
    <property type="entry name" value="Thymidylate_kinase"/>
    <property type="match status" value="1"/>
</dbReference>
<dbReference type="InterPro" id="IPR027417">
    <property type="entry name" value="P-loop_NTPase"/>
</dbReference>
<dbReference type="HOGENOM" id="CLU_049131_0_2_2"/>
<dbReference type="PANTHER" id="PTHR10344">
    <property type="entry name" value="THYMIDYLATE KINASE"/>
    <property type="match status" value="1"/>
</dbReference>
<sequence length="205" mass="23240">MKGKLITLEGIDGSGKSTICRLLQDDLGFEGCIFTREPTTSWFGDAVNRALRSDTDHIAELMLFLADHADHISRLIRPSLENGDNIISDRYSASRCAYQGATLQDIFEDPLDWVRFLHKGWTIDPDLIILFDIDPEVAVKRCGDRGERSKFEKMEFLKKVRSNYLRLAAEEPGRFVVVNADRPLNEVQEEVFRIIAHAVGTGNKE</sequence>
<keyword evidence="5 11" id="KW-0545">Nucleotide biosynthesis</keyword>
<dbReference type="Gene3D" id="3.40.50.300">
    <property type="entry name" value="P-loop containing nucleotide triphosphate hydrolases"/>
    <property type="match status" value="1"/>
</dbReference>
<dbReference type="InterPro" id="IPR039430">
    <property type="entry name" value="Thymidylate_kin-like_dom"/>
</dbReference>
<evidence type="ECO:0000256" key="2">
    <source>
        <dbReference type="ARBA" id="ARBA00012980"/>
    </source>
</evidence>
<dbReference type="GO" id="GO:0006233">
    <property type="term" value="P:dTDP biosynthetic process"/>
    <property type="evidence" value="ECO:0007669"/>
    <property type="project" value="InterPro"/>
</dbReference>
<evidence type="ECO:0000313" key="14">
    <source>
        <dbReference type="Proteomes" id="UP000010866"/>
    </source>
</evidence>
<evidence type="ECO:0000256" key="6">
    <source>
        <dbReference type="ARBA" id="ARBA00022741"/>
    </source>
</evidence>
<dbReference type="SUPFAM" id="SSF52540">
    <property type="entry name" value="P-loop containing nucleoside triphosphate hydrolases"/>
    <property type="match status" value="1"/>
</dbReference>
<protein>
    <recommendedName>
        <fullName evidence="3 11">Probable thymidylate kinase</fullName>
        <ecNumber evidence="2 11">2.7.4.9</ecNumber>
    </recommendedName>
    <alternativeName>
        <fullName evidence="9 11">dTMP kinase</fullName>
    </alternativeName>
</protein>
<dbReference type="FunFam" id="3.40.50.300:FF:000225">
    <property type="entry name" value="Thymidylate kinase"/>
    <property type="match status" value="1"/>
</dbReference>
<feature type="binding site" evidence="11">
    <location>
        <begin position="10"/>
        <end position="17"/>
    </location>
    <ligand>
        <name>ATP</name>
        <dbReference type="ChEBI" id="CHEBI:30616"/>
    </ligand>
</feature>
<gene>
    <name evidence="11" type="primary">tmk</name>
    <name evidence="13" type="ordered locus">Metho_1720</name>
</gene>
<evidence type="ECO:0000256" key="4">
    <source>
        <dbReference type="ARBA" id="ARBA00022679"/>
    </source>
</evidence>
<evidence type="ECO:0000256" key="9">
    <source>
        <dbReference type="ARBA" id="ARBA00029962"/>
    </source>
</evidence>
<dbReference type="AlphaFoldDB" id="L0L0X9"/>
<dbReference type="STRING" id="867904.Metho_1720"/>
<name>L0L0X9_METHD</name>
<evidence type="ECO:0000259" key="12">
    <source>
        <dbReference type="Pfam" id="PF02223"/>
    </source>
</evidence>
<dbReference type="Pfam" id="PF02223">
    <property type="entry name" value="Thymidylate_kin"/>
    <property type="match status" value="1"/>
</dbReference>
<dbReference type="NCBIfam" id="TIGR00041">
    <property type="entry name" value="DTMP_kinase"/>
    <property type="match status" value="1"/>
</dbReference>
<dbReference type="GO" id="GO:0005737">
    <property type="term" value="C:cytoplasm"/>
    <property type="evidence" value="ECO:0007669"/>
    <property type="project" value="TreeGrafter"/>
</dbReference>
<evidence type="ECO:0000256" key="3">
    <source>
        <dbReference type="ARBA" id="ARBA00013355"/>
    </source>
</evidence>
<keyword evidence="7 11" id="KW-0418">Kinase</keyword>
<dbReference type="OrthoDB" id="43083at2157"/>
<dbReference type="InterPro" id="IPR018094">
    <property type="entry name" value="Thymidylate_kinase"/>
</dbReference>
<evidence type="ECO:0000256" key="8">
    <source>
        <dbReference type="ARBA" id="ARBA00022840"/>
    </source>
</evidence>
<keyword evidence="6 11" id="KW-0547">Nucleotide-binding</keyword>
<evidence type="ECO:0000256" key="11">
    <source>
        <dbReference type="HAMAP-Rule" id="MF_00165"/>
    </source>
</evidence>
<evidence type="ECO:0000256" key="10">
    <source>
        <dbReference type="ARBA" id="ARBA00048743"/>
    </source>
</evidence>
<dbReference type="KEGG" id="mhz:Metho_1720"/>
<comment type="catalytic activity">
    <reaction evidence="10 11">
        <text>dTMP + ATP = dTDP + ADP</text>
        <dbReference type="Rhea" id="RHEA:13517"/>
        <dbReference type="ChEBI" id="CHEBI:30616"/>
        <dbReference type="ChEBI" id="CHEBI:58369"/>
        <dbReference type="ChEBI" id="CHEBI:63528"/>
        <dbReference type="ChEBI" id="CHEBI:456216"/>
        <dbReference type="EC" id="2.7.4.9"/>
    </reaction>
</comment>
<dbReference type="CDD" id="cd01672">
    <property type="entry name" value="TMPK"/>
    <property type="match status" value="1"/>
</dbReference>
<dbReference type="GO" id="GO:0006235">
    <property type="term" value="P:dTTP biosynthetic process"/>
    <property type="evidence" value="ECO:0007669"/>
    <property type="project" value="UniProtKB-UniRule"/>
</dbReference>
<organism evidence="13 14">
    <name type="scientific">Methanomethylovorans hollandica (strain DSM 15978 / NBRC 107637 / DMS1)</name>
    <dbReference type="NCBI Taxonomy" id="867904"/>
    <lineage>
        <taxon>Archaea</taxon>
        <taxon>Methanobacteriati</taxon>
        <taxon>Methanobacteriota</taxon>
        <taxon>Stenosarchaea group</taxon>
        <taxon>Methanomicrobia</taxon>
        <taxon>Methanosarcinales</taxon>
        <taxon>Methanosarcinaceae</taxon>
        <taxon>Methanomethylovorans</taxon>
    </lineage>
</organism>
<dbReference type="EMBL" id="CP003362">
    <property type="protein sequence ID" value="AGB49909.1"/>
    <property type="molecule type" value="Genomic_DNA"/>
</dbReference>
<reference evidence="14" key="1">
    <citation type="submission" date="2012-02" db="EMBL/GenBank/DDBJ databases">
        <title>Complete sequence of chromosome of Methanomethylovorans hollandica DSM 15978.</title>
        <authorList>
            <person name="Lucas S."/>
            <person name="Copeland A."/>
            <person name="Lapidus A."/>
            <person name="Glavina del Rio T."/>
            <person name="Dalin E."/>
            <person name="Tice H."/>
            <person name="Bruce D."/>
            <person name="Goodwin L."/>
            <person name="Pitluck S."/>
            <person name="Peters L."/>
            <person name="Mikhailova N."/>
            <person name="Held B."/>
            <person name="Kyrpides N."/>
            <person name="Mavromatis K."/>
            <person name="Ivanova N."/>
            <person name="Brettin T."/>
            <person name="Detter J.C."/>
            <person name="Han C."/>
            <person name="Larimer F."/>
            <person name="Land M."/>
            <person name="Hauser L."/>
            <person name="Markowitz V."/>
            <person name="Cheng J.-F."/>
            <person name="Hugenholtz P."/>
            <person name="Woyke T."/>
            <person name="Wu D."/>
            <person name="Spring S."/>
            <person name="Schroeder M."/>
            <person name="Brambilla E."/>
            <person name="Klenk H.-P."/>
            <person name="Eisen J.A."/>
        </authorList>
    </citation>
    <scope>NUCLEOTIDE SEQUENCE [LARGE SCALE GENOMIC DNA]</scope>
    <source>
        <strain evidence="14">DSM 15978 / NBRC 107637 / DMS1</strain>
    </source>
</reference>
<feature type="domain" description="Thymidylate kinase-like" evidence="12">
    <location>
        <begin position="8"/>
        <end position="191"/>
    </location>
</feature>
<dbReference type="GO" id="GO:0006227">
    <property type="term" value="P:dUDP biosynthetic process"/>
    <property type="evidence" value="ECO:0007669"/>
    <property type="project" value="TreeGrafter"/>
</dbReference>